<proteinExistence type="predicted"/>
<evidence type="ECO:0000313" key="3">
    <source>
        <dbReference type="Proteomes" id="UP001235939"/>
    </source>
</evidence>
<reference evidence="2 3" key="1">
    <citation type="submission" date="2022-01" db="EMBL/GenBank/DDBJ databases">
        <title>A chromosomal length assembly of Cordylochernes scorpioides.</title>
        <authorList>
            <person name="Zeh D."/>
            <person name="Zeh J."/>
        </authorList>
    </citation>
    <scope>NUCLEOTIDE SEQUENCE [LARGE SCALE GENOMIC DNA]</scope>
    <source>
        <strain evidence="2">IN4F17</strain>
        <tissue evidence="2">Whole Body</tissue>
    </source>
</reference>
<name>A0ABY6K015_9ARAC</name>
<keyword evidence="3" id="KW-1185">Reference proteome</keyword>
<sequence length="125" mass="14331">MDDLLPVDQVGNGQCWKMFSRHNGEMIMIELIIGIYIRVFFDLSSLLVGSNKRLFFYLSSPVACDSYRDKWWRLGTDSITDTSVRRNRRLVGLEPRFDIDEKNSPIRKISMSAGVNTGVKILANI</sequence>
<evidence type="ECO:0000313" key="2">
    <source>
        <dbReference type="EMBL" id="UYV62277.1"/>
    </source>
</evidence>
<organism evidence="2 3">
    <name type="scientific">Cordylochernes scorpioides</name>
    <dbReference type="NCBI Taxonomy" id="51811"/>
    <lineage>
        <taxon>Eukaryota</taxon>
        <taxon>Metazoa</taxon>
        <taxon>Ecdysozoa</taxon>
        <taxon>Arthropoda</taxon>
        <taxon>Chelicerata</taxon>
        <taxon>Arachnida</taxon>
        <taxon>Pseudoscorpiones</taxon>
        <taxon>Cheliferoidea</taxon>
        <taxon>Chernetidae</taxon>
        <taxon>Cordylochernes</taxon>
    </lineage>
</organism>
<accession>A0ABY6K015</accession>
<dbReference type="EMBL" id="CP092863">
    <property type="protein sequence ID" value="UYV62277.1"/>
    <property type="molecule type" value="Genomic_DNA"/>
</dbReference>
<keyword evidence="1" id="KW-1133">Transmembrane helix</keyword>
<dbReference type="Proteomes" id="UP001235939">
    <property type="component" value="Chromosome 01"/>
</dbReference>
<gene>
    <name evidence="2" type="ORF">LAZ67_1008426</name>
</gene>
<feature type="transmembrane region" description="Helical" evidence="1">
    <location>
        <begin position="26"/>
        <end position="48"/>
    </location>
</feature>
<keyword evidence="1" id="KW-0472">Membrane</keyword>
<evidence type="ECO:0000256" key="1">
    <source>
        <dbReference type="SAM" id="Phobius"/>
    </source>
</evidence>
<keyword evidence="1" id="KW-0812">Transmembrane</keyword>
<protein>
    <submittedName>
        <fullName evidence="2">Uncharacterized protein</fullName>
    </submittedName>
</protein>